<evidence type="ECO:0000256" key="1">
    <source>
        <dbReference type="SAM" id="MobiDB-lite"/>
    </source>
</evidence>
<comment type="caution">
    <text evidence="3">The sequence shown here is derived from an EMBL/GenBank/DDBJ whole genome shotgun (WGS) entry which is preliminary data.</text>
</comment>
<evidence type="ECO:0000259" key="2">
    <source>
        <dbReference type="Pfam" id="PF06722"/>
    </source>
</evidence>
<organism evidence="3 4">
    <name type="scientific">Caballeronia udeis</name>
    <dbReference type="NCBI Taxonomy" id="1232866"/>
    <lineage>
        <taxon>Bacteria</taxon>
        <taxon>Pseudomonadati</taxon>
        <taxon>Pseudomonadota</taxon>
        <taxon>Betaproteobacteria</taxon>
        <taxon>Burkholderiales</taxon>
        <taxon>Burkholderiaceae</taxon>
        <taxon>Caballeronia</taxon>
    </lineage>
</organism>
<proteinExistence type="predicted"/>
<name>A0ABW8ML57_9BURK</name>
<dbReference type="InterPro" id="IPR050426">
    <property type="entry name" value="Glycosyltransferase_28"/>
</dbReference>
<dbReference type="PANTHER" id="PTHR48050:SF13">
    <property type="entry name" value="STEROL 3-BETA-GLUCOSYLTRANSFERASE UGT80A2"/>
    <property type="match status" value="1"/>
</dbReference>
<dbReference type="CDD" id="cd03784">
    <property type="entry name" value="GT1_Gtf-like"/>
    <property type="match status" value="1"/>
</dbReference>
<keyword evidence="4" id="KW-1185">Reference proteome</keyword>
<feature type="domain" description="Erythromycin biosynthesis protein CIII-like C-terminal" evidence="2">
    <location>
        <begin position="283"/>
        <end position="390"/>
    </location>
</feature>
<accession>A0ABW8ML57</accession>
<dbReference type="PANTHER" id="PTHR48050">
    <property type="entry name" value="STEROL 3-BETA-GLUCOSYLTRANSFERASE"/>
    <property type="match status" value="1"/>
</dbReference>
<evidence type="ECO:0000313" key="3">
    <source>
        <dbReference type="EMBL" id="MFK4443425.1"/>
    </source>
</evidence>
<keyword evidence="3" id="KW-0808">Transferase</keyword>
<dbReference type="EMBL" id="JBIYDN010000009">
    <property type="protein sequence ID" value="MFK4443425.1"/>
    <property type="molecule type" value="Genomic_DNA"/>
</dbReference>
<feature type="region of interest" description="Disordered" evidence="1">
    <location>
        <begin position="402"/>
        <end position="427"/>
    </location>
</feature>
<sequence>MKLLALTYGTEGDTRPLAMLCRALMDAGHEVTLLAEGTTLASARALGVPHAGLSGNMRDELTALVSSGKGVNATAAGLARIANANAHSWMQQTVQAATGCDGLIVSGLAAFVGLSVAEQLGIRAIGAGMIPISPTGVFGSPFLPPRWIPALLNRTSHHAVNGLLWHAFRKEINLARRSVLGLPPRQKIWTEHPMLYGVSPALVPEPRDWPAHTRLCGQWLAPEDSWAPPAALKAFLDAGEPPIYLGFGSMVGFDREAVLDAFMDAAEGRRVLVYPGWSGIPDRVLPDNFFIIEDTPHQWLFPRTSLVIHHSGSGTTHSACRAGVPSVVLPFAGDQFFWAHQLNRLGVAGHAVSTRKLDREKLKQAIRFAQRAETRERASALGQHMARETGTATAVAEIETILGVSTDSETNDQGGESSMNRIDESHR</sequence>
<dbReference type="SUPFAM" id="SSF53756">
    <property type="entry name" value="UDP-Glycosyltransferase/glycogen phosphorylase"/>
    <property type="match status" value="1"/>
</dbReference>
<dbReference type="Pfam" id="PF06722">
    <property type="entry name" value="EryCIII-like_C"/>
    <property type="match status" value="1"/>
</dbReference>
<dbReference type="EC" id="2.4.1.173" evidence="3"/>
<dbReference type="RefSeq" id="WP_404608069.1">
    <property type="nucleotide sequence ID" value="NZ_JBIYDN010000009.1"/>
</dbReference>
<dbReference type="InterPro" id="IPR002213">
    <property type="entry name" value="UDP_glucos_trans"/>
</dbReference>
<keyword evidence="3" id="KW-0328">Glycosyltransferase</keyword>
<dbReference type="Proteomes" id="UP001620514">
    <property type="component" value="Unassembled WGS sequence"/>
</dbReference>
<feature type="compositionally biased region" description="Polar residues" evidence="1">
    <location>
        <begin position="403"/>
        <end position="420"/>
    </location>
</feature>
<evidence type="ECO:0000313" key="4">
    <source>
        <dbReference type="Proteomes" id="UP001620514"/>
    </source>
</evidence>
<protein>
    <submittedName>
        <fullName evidence="3">Sterol 3beta-glucosyltransferase</fullName>
        <ecNumber evidence="3">2.4.1.173</ecNumber>
    </submittedName>
</protein>
<dbReference type="GO" id="GO:0016906">
    <property type="term" value="F:sterol 3-beta-glucosyltransferase activity"/>
    <property type="evidence" value="ECO:0007669"/>
    <property type="project" value="UniProtKB-EC"/>
</dbReference>
<dbReference type="InterPro" id="IPR010610">
    <property type="entry name" value="EryCIII-like_C"/>
</dbReference>
<reference evidence="3 4" key="1">
    <citation type="submission" date="2024-11" db="EMBL/GenBank/DDBJ databases">
        <title>Using genomics to understand microbial adaptation to soil warming.</title>
        <authorList>
            <person name="Deangelis K.M. PhD."/>
        </authorList>
    </citation>
    <scope>NUCLEOTIDE SEQUENCE [LARGE SCALE GENOMIC DNA]</scope>
    <source>
        <strain evidence="3 4">GAS97</strain>
    </source>
</reference>
<gene>
    <name evidence="3" type="ORF">ABH943_003447</name>
</gene>
<dbReference type="Gene3D" id="3.40.50.2000">
    <property type="entry name" value="Glycogen Phosphorylase B"/>
    <property type="match status" value="2"/>
</dbReference>